<dbReference type="InParanoid" id="E9HFV8"/>
<dbReference type="EMBL" id="GL732637">
    <property type="protein sequence ID" value="EFX69400.1"/>
    <property type="molecule type" value="Genomic_DNA"/>
</dbReference>
<evidence type="ECO:0000313" key="2">
    <source>
        <dbReference type="Proteomes" id="UP000000305"/>
    </source>
</evidence>
<proteinExistence type="predicted"/>
<keyword evidence="2" id="KW-1185">Reference proteome</keyword>
<reference evidence="1 2" key="1">
    <citation type="journal article" date="2011" name="Science">
        <title>The ecoresponsive genome of Daphnia pulex.</title>
        <authorList>
            <person name="Colbourne J.K."/>
            <person name="Pfrender M.E."/>
            <person name="Gilbert D."/>
            <person name="Thomas W.K."/>
            <person name="Tucker A."/>
            <person name="Oakley T.H."/>
            <person name="Tokishita S."/>
            <person name="Aerts A."/>
            <person name="Arnold G.J."/>
            <person name="Basu M.K."/>
            <person name="Bauer D.J."/>
            <person name="Caceres C.E."/>
            <person name="Carmel L."/>
            <person name="Casola C."/>
            <person name="Choi J.H."/>
            <person name="Detter J.C."/>
            <person name="Dong Q."/>
            <person name="Dusheyko S."/>
            <person name="Eads B.D."/>
            <person name="Frohlich T."/>
            <person name="Geiler-Samerotte K.A."/>
            <person name="Gerlach D."/>
            <person name="Hatcher P."/>
            <person name="Jogdeo S."/>
            <person name="Krijgsveld J."/>
            <person name="Kriventseva E.V."/>
            <person name="Kultz D."/>
            <person name="Laforsch C."/>
            <person name="Lindquist E."/>
            <person name="Lopez J."/>
            <person name="Manak J.R."/>
            <person name="Muller J."/>
            <person name="Pangilinan J."/>
            <person name="Patwardhan R.P."/>
            <person name="Pitluck S."/>
            <person name="Pritham E.J."/>
            <person name="Rechtsteiner A."/>
            <person name="Rho M."/>
            <person name="Rogozin I.B."/>
            <person name="Sakarya O."/>
            <person name="Salamov A."/>
            <person name="Schaack S."/>
            <person name="Shapiro H."/>
            <person name="Shiga Y."/>
            <person name="Skalitzky C."/>
            <person name="Smith Z."/>
            <person name="Souvorov A."/>
            <person name="Sung W."/>
            <person name="Tang Z."/>
            <person name="Tsuchiya D."/>
            <person name="Tu H."/>
            <person name="Vos H."/>
            <person name="Wang M."/>
            <person name="Wolf Y.I."/>
            <person name="Yamagata H."/>
            <person name="Yamada T."/>
            <person name="Ye Y."/>
            <person name="Shaw J.R."/>
            <person name="Andrews J."/>
            <person name="Crease T.J."/>
            <person name="Tang H."/>
            <person name="Lucas S.M."/>
            <person name="Robertson H.M."/>
            <person name="Bork P."/>
            <person name="Koonin E.V."/>
            <person name="Zdobnov E.M."/>
            <person name="Grigoriev I.V."/>
            <person name="Lynch M."/>
            <person name="Boore J.L."/>
        </authorList>
    </citation>
    <scope>NUCLEOTIDE SEQUENCE [LARGE SCALE GENOMIC DNA]</scope>
</reference>
<dbReference type="AlphaFoldDB" id="E9HFV8"/>
<accession>E9HFV8</accession>
<sequence>MKQEAIRQLFRWRRDNELDEVYLNEQGVFMEVPADHIDYDSEIIPKSPLKIGNRVNERNCFDPTGGKFRESLSKALWDKCHSDVVLQVQTTIDNYRQIYFSVSDLSNTDSTDKSLNGPSLLVNWSCYQLWELANEATTDWGKLLVKHKLDSVRMNEVTKINNHEVGL</sequence>
<gene>
    <name evidence="1" type="ORF">DAPPUDRAFT_329171</name>
</gene>
<name>E9HFV8_DAPPU</name>
<organism evidence="1 2">
    <name type="scientific">Daphnia pulex</name>
    <name type="common">Water flea</name>
    <dbReference type="NCBI Taxonomy" id="6669"/>
    <lineage>
        <taxon>Eukaryota</taxon>
        <taxon>Metazoa</taxon>
        <taxon>Ecdysozoa</taxon>
        <taxon>Arthropoda</taxon>
        <taxon>Crustacea</taxon>
        <taxon>Branchiopoda</taxon>
        <taxon>Diplostraca</taxon>
        <taxon>Cladocera</taxon>
        <taxon>Anomopoda</taxon>
        <taxon>Daphniidae</taxon>
        <taxon>Daphnia</taxon>
    </lineage>
</organism>
<dbReference type="KEGG" id="dpx:DAPPUDRAFT_329171"/>
<dbReference type="HOGENOM" id="CLU_1596181_0_0_1"/>
<evidence type="ECO:0000313" key="1">
    <source>
        <dbReference type="EMBL" id="EFX69400.1"/>
    </source>
</evidence>
<protein>
    <submittedName>
        <fullName evidence="1">Uncharacterized protein</fullName>
    </submittedName>
</protein>
<dbReference type="Proteomes" id="UP000000305">
    <property type="component" value="Unassembled WGS sequence"/>
</dbReference>